<protein>
    <submittedName>
        <fullName evidence="1">Uncharacterized protein</fullName>
    </submittedName>
</protein>
<organism evidence="1 2">
    <name type="scientific">Candidatus Liptonbacteria bacterium RIFCSPLOWO2_01_FULL_53_13</name>
    <dbReference type="NCBI Taxonomy" id="1798651"/>
    <lineage>
        <taxon>Bacteria</taxon>
        <taxon>Candidatus Liptoniibacteriota</taxon>
    </lineage>
</organism>
<name>A0A1G2CG30_9BACT</name>
<sequence>MDLLHAGLAPSIAKAIDVTALEVGDTSLPKAKRRPVRMQFEDCTRAKETALFGDSDMMDRAGLSSMEDVAGAMSTTLSQRQLVDRNLATLKEEDSARPTWQRIRGFDEPETGMSPKRQLGLVTEIKGLTPEGSISLVATNSVILYESDLPRIDFDHPERGVHRPSEYPDHE</sequence>
<proteinExistence type="predicted"/>
<dbReference type="EMBL" id="MHLB01000066">
    <property type="protein sequence ID" value="OGZ00336.1"/>
    <property type="molecule type" value="Genomic_DNA"/>
</dbReference>
<dbReference type="AlphaFoldDB" id="A0A1G2CG30"/>
<evidence type="ECO:0000313" key="1">
    <source>
        <dbReference type="EMBL" id="OGZ00336.1"/>
    </source>
</evidence>
<gene>
    <name evidence="1" type="ORF">A2946_01790</name>
</gene>
<evidence type="ECO:0000313" key="2">
    <source>
        <dbReference type="Proteomes" id="UP000178348"/>
    </source>
</evidence>
<comment type="caution">
    <text evidence="1">The sequence shown here is derived from an EMBL/GenBank/DDBJ whole genome shotgun (WGS) entry which is preliminary data.</text>
</comment>
<reference evidence="1 2" key="1">
    <citation type="journal article" date="2016" name="Nat. Commun.">
        <title>Thousands of microbial genomes shed light on interconnected biogeochemical processes in an aquifer system.</title>
        <authorList>
            <person name="Anantharaman K."/>
            <person name="Brown C.T."/>
            <person name="Hug L.A."/>
            <person name="Sharon I."/>
            <person name="Castelle C.J."/>
            <person name="Probst A.J."/>
            <person name="Thomas B.C."/>
            <person name="Singh A."/>
            <person name="Wilkins M.J."/>
            <person name="Karaoz U."/>
            <person name="Brodie E.L."/>
            <person name="Williams K.H."/>
            <person name="Hubbard S.S."/>
            <person name="Banfield J.F."/>
        </authorList>
    </citation>
    <scope>NUCLEOTIDE SEQUENCE [LARGE SCALE GENOMIC DNA]</scope>
</reference>
<dbReference type="Proteomes" id="UP000178348">
    <property type="component" value="Unassembled WGS sequence"/>
</dbReference>
<accession>A0A1G2CG30</accession>